<evidence type="ECO:0000313" key="2">
    <source>
        <dbReference type="EMBL" id="SVC25523.1"/>
    </source>
</evidence>
<accession>A0A382KPX3</accession>
<reference evidence="2" key="1">
    <citation type="submission" date="2018-05" db="EMBL/GenBank/DDBJ databases">
        <authorList>
            <person name="Lanie J.A."/>
            <person name="Ng W.-L."/>
            <person name="Kazmierczak K.M."/>
            <person name="Andrzejewski T.M."/>
            <person name="Davidsen T.M."/>
            <person name="Wayne K.J."/>
            <person name="Tettelin H."/>
            <person name="Glass J.I."/>
            <person name="Rusch D."/>
            <person name="Podicherti R."/>
            <person name="Tsui H.-C.T."/>
            <person name="Winkler M.E."/>
        </authorList>
    </citation>
    <scope>NUCLEOTIDE SEQUENCE</scope>
</reference>
<evidence type="ECO:0000256" key="1">
    <source>
        <dbReference type="SAM" id="MobiDB-lite"/>
    </source>
</evidence>
<proteinExistence type="predicted"/>
<protein>
    <submittedName>
        <fullName evidence="2">Uncharacterized protein</fullName>
    </submittedName>
</protein>
<dbReference type="EMBL" id="UINC01081555">
    <property type="protein sequence ID" value="SVC25523.1"/>
    <property type="molecule type" value="Genomic_DNA"/>
</dbReference>
<sequence>MLTWPICPYTIGGMAKITRNKDGSPRKSGSGRKAGSSSFLDVSLKQLMLIAEEKDAIQVGRKWYEKTVIEQMKANSDMNIVDLAPKKGDNAAAVEEKIAFKLTTHK</sequence>
<feature type="region of interest" description="Disordered" evidence="1">
    <location>
        <begin position="17"/>
        <end position="37"/>
    </location>
</feature>
<dbReference type="AlphaFoldDB" id="A0A382KPX3"/>
<gene>
    <name evidence="2" type="ORF">METZ01_LOCUS278377</name>
</gene>
<feature type="compositionally biased region" description="Low complexity" evidence="1">
    <location>
        <begin position="26"/>
        <end position="37"/>
    </location>
</feature>
<name>A0A382KPX3_9ZZZZ</name>
<organism evidence="2">
    <name type="scientific">marine metagenome</name>
    <dbReference type="NCBI Taxonomy" id="408172"/>
    <lineage>
        <taxon>unclassified sequences</taxon>
        <taxon>metagenomes</taxon>
        <taxon>ecological metagenomes</taxon>
    </lineage>
</organism>